<dbReference type="STRING" id="1715692.RUE5091_04507"/>
<dbReference type="PANTHER" id="PTHR30136:SF24">
    <property type="entry name" value="HTH-TYPE TRANSCRIPTIONAL REPRESSOR ALLR"/>
    <property type="match status" value="1"/>
</dbReference>
<keyword evidence="3" id="KW-0804">Transcription</keyword>
<dbReference type="EMBL" id="CYUD01000026">
    <property type="protein sequence ID" value="CUK20334.1"/>
    <property type="molecule type" value="Genomic_DNA"/>
</dbReference>
<dbReference type="GO" id="GO:0045892">
    <property type="term" value="P:negative regulation of DNA-templated transcription"/>
    <property type="evidence" value="ECO:0007669"/>
    <property type="project" value="TreeGrafter"/>
</dbReference>
<dbReference type="InterPro" id="IPR029016">
    <property type="entry name" value="GAF-like_dom_sf"/>
</dbReference>
<dbReference type="GO" id="GO:0003677">
    <property type="term" value="F:DNA binding"/>
    <property type="evidence" value="ECO:0007669"/>
    <property type="project" value="UniProtKB-KW"/>
</dbReference>
<evidence type="ECO:0000313" key="5">
    <source>
        <dbReference type="EMBL" id="CUK20334.1"/>
    </source>
</evidence>
<reference evidence="6" key="1">
    <citation type="submission" date="2015-09" db="EMBL/GenBank/DDBJ databases">
        <authorList>
            <person name="Rodrigo-Torres L."/>
            <person name="Arahal D.R."/>
        </authorList>
    </citation>
    <scope>NUCLEOTIDE SEQUENCE [LARGE SCALE GENOMIC DNA]</scope>
    <source>
        <strain evidence="6">CECT 5091</strain>
    </source>
</reference>
<evidence type="ECO:0000256" key="3">
    <source>
        <dbReference type="ARBA" id="ARBA00023163"/>
    </source>
</evidence>
<keyword evidence="2" id="KW-0238">DNA-binding</keyword>
<dbReference type="InterPro" id="IPR050707">
    <property type="entry name" value="HTH_MetabolicPath_Reg"/>
</dbReference>
<dbReference type="OrthoDB" id="9807558at2"/>
<protein>
    <submittedName>
        <fullName evidence="5">Glycerol operon regulatory protein</fullName>
    </submittedName>
</protein>
<dbReference type="Proteomes" id="UP000051260">
    <property type="component" value="Unassembled WGS sequence"/>
</dbReference>
<accession>A0A0P1IKV0</accession>
<keyword evidence="1" id="KW-0805">Transcription regulation</keyword>
<dbReference type="RefSeq" id="WP_058284105.1">
    <property type="nucleotide sequence ID" value="NZ_CYUD01000026.1"/>
</dbReference>
<organism evidence="5 6">
    <name type="scientific">Ruegeria denitrificans</name>
    <dbReference type="NCBI Taxonomy" id="1715692"/>
    <lineage>
        <taxon>Bacteria</taxon>
        <taxon>Pseudomonadati</taxon>
        <taxon>Pseudomonadota</taxon>
        <taxon>Alphaproteobacteria</taxon>
        <taxon>Rhodobacterales</taxon>
        <taxon>Roseobacteraceae</taxon>
        <taxon>Ruegeria</taxon>
    </lineage>
</organism>
<dbReference type="SUPFAM" id="SSF55781">
    <property type="entry name" value="GAF domain-like"/>
    <property type="match status" value="1"/>
</dbReference>
<dbReference type="InterPro" id="IPR036390">
    <property type="entry name" value="WH_DNA-bd_sf"/>
</dbReference>
<dbReference type="PANTHER" id="PTHR30136">
    <property type="entry name" value="HELIX-TURN-HELIX TRANSCRIPTIONAL REGULATOR, ICLR FAMILY"/>
    <property type="match status" value="1"/>
</dbReference>
<dbReference type="Pfam" id="PF01614">
    <property type="entry name" value="IclR_C"/>
    <property type="match status" value="1"/>
</dbReference>
<dbReference type="PROSITE" id="PS51078">
    <property type="entry name" value="ICLR_ED"/>
    <property type="match status" value="1"/>
</dbReference>
<name>A0A0P1IKV0_9RHOB</name>
<evidence type="ECO:0000313" key="6">
    <source>
        <dbReference type="Proteomes" id="UP000051260"/>
    </source>
</evidence>
<dbReference type="InterPro" id="IPR014757">
    <property type="entry name" value="Tscrpt_reg_IclR_C"/>
</dbReference>
<evidence type="ECO:0000256" key="2">
    <source>
        <dbReference type="ARBA" id="ARBA00023125"/>
    </source>
</evidence>
<dbReference type="SMART" id="SM00346">
    <property type="entry name" value="HTH_ICLR"/>
    <property type="match status" value="1"/>
</dbReference>
<dbReference type="GO" id="GO:0003700">
    <property type="term" value="F:DNA-binding transcription factor activity"/>
    <property type="evidence" value="ECO:0007669"/>
    <property type="project" value="TreeGrafter"/>
</dbReference>
<dbReference type="InterPro" id="IPR005471">
    <property type="entry name" value="Tscrpt_reg_IclR_N"/>
</dbReference>
<dbReference type="SUPFAM" id="SSF46785">
    <property type="entry name" value="Winged helix' DNA-binding domain"/>
    <property type="match status" value="1"/>
</dbReference>
<dbReference type="AlphaFoldDB" id="A0A0P1IKV0"/>
<proteinExistence type="predicted"/>
<sequence length="253" mass="27297">MHLERLTLILEIVGQKGRASVADICAQSDIPKPTAYRLVQDLVLSGLLESPTRGEFAIGIRLKRITLSDHSDPALLQVIAPVLSGAANDYGAAFFLSRLRGHWVEIIHVETPQTGVSFLHPGMGKRPMHACSCAKAIAAVSPELLSQDRLDGQLKRYTDRTITDPKDLAAELDVIRAKGYAVCVEELERGISSVATTLTKTGVGATLSIGATASLRVFTPSKREKIGHTLTTMSHELARALGWGEADKERIPA</sequence>
<gene>
    <name evidence="5" type="primary">gylR</name>
    <name evidence="5" type="ORF">RUE5091_04507</name>
</gene>
<dbReference type="Gene3D" id="3.30.450.40">
    <property type="match status" value="1"/>
</dbReference>
<evidence type="ECO:0000256" key="1">
    <source>
        <dbReference type="ARBA" id="ARBA00023015"/>
    </source>
</evidence>
<dbReference type="Gene3D" id="1.10.10.10">
    <property type="entry name" value="Winged helix-like DNA-binding domain superfamily/Winged helix DNA-binding domain"/>
    <property type="match status" value="1"/>
</dbReference>
<dbReference type="InterPro" id="IPR036388">
    <property type="entry name" value="WH-like_DNA-bd_sf"/>
</dbReference>
<feature type="domain" description="IclR-ED" evidence="4">
    <location>
        <begin position="61"/>
        <end position="243"/>
    </location>
</feature>
<dbReference type="Pfam" id="PF09339">
    <property type="entry name" value="HTH_IclR"/>
    <property type="match status" value="1"/>
</dbReference>
<keyword evidence="6" id="KW-1185">Reference proteome</keyword>
<evidence type="ECO:0000259" key="4">
    <source>
        <dbReference type="PROSITE" id="PS51078"/>
    </source>
</evidence>